<feature type="transmembrane region" description="Helical" evidence="7">
    <location>
        <begin position="243"/>
        <end position="262"/>
    </location>
</feature>
<evidence type="ECO:0000256" key="1">
    <source>
        <dbReference type="ARBA" id="ARBA00004651"/>
    </source>
</evidence>
<dbReference type="Pfam" id="PF12911">
    <property type="entry name" value="OppC_N"/>
    <property type="match status" value="1"/>
</dbReference>
<dbReference type="PANTHER" id="PTHR43386:SF1">
    <property type="entry name" value="D,D-DIPEPTIDE TRANSPORT SYSTEM PERMEASE PROTEIN DDPC-RELATED"/>
    <property type="match status" value="1"/>
</dbReference>
<sequence>MKTLLKNKQALVGIILIGLMILIAILAPRLVPQDPYAQNLFNRYQAPEGIGGEHILGTDNLGRDVFSRLIMGSRVSLLVGFIAVGISLFIGLVLGAIAGYVGGWLDEVIMRSMDVILAFPAILLAIFIVAALGPGMVNAMFAIAVVRIPSMARITRGQVLGLKEEEFVEAARAMGATNFSILFKHILVNGFAPMMVMATLGMGTAIVTEAGLSFLGLGAQPPMISWGRMLASGREALRSAPHVTTWSGIAIVLSVLGFNLLGDGLRDIFDPKLNR</sequence>
<evidence type="ECO:0000256" key="5">
    <source>
        <dbReference type="ARBA" id="ARBA00022989"/>
    </source>
</evidence>
<evidence type="ECO:0000313" key="10">
    <source>
        <dbReference type="Proteomes" id="UP000621436"/>
    </source>
</evidence>
<evidence type="ECO:0000313" key="9">
    <source>
        <dbReference type="EMBL" id="MBF8438086.1"/>
    </source>
</evidence>
<keyword evidence="2 7" id="KW-0813">Transport</keyword>
<proteinExistence type="inferred from homology"/>
<dbReference type="SUPFAM" id="SSF161098">
    <property type="entry name" value="MetI-like"/>
    <property type="match status" value="1"/>
</dbReference>
<dbReference type="Gene3D" id="1.10.3720.10">
    <property type="entry name" value="MetI-like"/>
    <property type="match status" value="1"/>
</dbReference>
<dbReference type="PROSITE" id="PS50928">
    <property type="entry name" value="ABC_TM1"/>
    <property type="match status" value="1"/>
</dbReference>
<dbReference type="PANTHER" id="PTHR43386">
    <property type="entry name" value="OLIGOPEPTIDE TRANSPORT SYSTEM PERMEASE PROTEIN APPC"/>
    <property type="match status" value="1"/>
</dbReference>
<name>A0A931F8S5_9FIRM</name>
<evidence type="ECO:0000256" key="7">
    <source>
        <dbReference type="RuleBase" id="RU363032"/>
    </source>
</evidence>
<comment type="similarity">
    <text evidence="7">Belongs to the binding-protein-dependent transport system permease family.</text>
</comment>
<evidence type="ECO:0000256" key="2">
    <source>
        <dbReference type="ARBA" id="ARBA00022448"/>
    </source>
</evidence>
<dbReference type="AlphaFoldDB" id="A0A931F8S5"/>
<comment type="subcellular location">
    <subcellularLocation>
        <location evidence="1 7">Cell membrane</location>
        <topology evidence="1 7">Multi-pass membrane protein</topology>
    </subcellularLocation>
</comment>
<organism evidence="9 10">
    <name type="scientific">Halonatronomonas betaini</name>
    <dbReference type="NCBI Taxonomy" id="2778430"/>
    <lineage>
        <taxon>Bacteria</taxon>
        <taxon>Bacillati</taxon>
        <taxon>Bacillota</taxon>
        <taxon>Clostridia</taxon>
        <taxon>Halanaerobiales</taxon>
        <taxon>Halarsenatibacteraceae</taxon>
        <taxon>Halonatronomonas</taxon>
    </lineage>
</organism>
<dbReference type="InterPro" id="IPR000515">
    <property type="entry name" value="MetI-like"/>
</dbReference>
<gene>
    <name evidence="9" type="ORF">I0Q91_13420</name>
</gene>
<feature type="transmembrane region" description="Helical" evidence="7">
    <location>
        <begin position="77"/>
        <end position="101"/>
    </location>
</feature>
<keyword evidence="3" id="KW-1003">Cell membrane</keyword>
<dbReference type="Proteomes" id="UP000621436">
    <property type="component" value="Unassembled WGS sequence"/>
</dbReference>
<dbReference type="GO" id="GO:0005886">
    <property type="term" value="C:plasma membrane"/>
    <property type="evidence" value="ECO:0007669"/>
    <property type="project" value="UniProtKB-SubCell"/>
</dbReference>
<dbReference type="CDD" id="cd06261">
    <property type="entry name" value="TM_PBP2"/>
    <property type="match status" value="1"/>
</dbReference>
<dbReference type="EMBL" id="JADPIE010000009">
    <property type="protein sequence ID" value="MBF8438086.1"/>
    <property type="molecule type" value="Genomic_DNA"/>
</dbReference>
<dbReference type="Pfam" id="PF00528">
    <property type="entry name" value="BPD_transp_1"/>
    <property type="match status" value="1"/>
</dbReference>
<accession>A0A931F8S5</accession>
<keyword evidence="10" id="KW-1185">Reference proteome</keyword>
<dbReference type="RefSeq" id="WP_270455183.1">
    <property type="nucleotide sequence ID" value="NZ_JADPIE010000009.1"/>
</dbReference>
<dbReference type="GO" id="GO:0055085">
    <property type="term" value="P:transmembrane transport"/>
    <property type="evidence" value="ECO:0007669"/>
    <property type="project" value="InterPro"/>
</dbReference>
<evidence type="ECO:0000256" key="6">
    <source>
        <dbReference type="ARBA" id="ARBA00023136"/>
    </source>
</evidence>
<evidence type="ECO:0000256" key="3">
    <source>
        <dbReference type="ARBA" id="ARBA00022475"/>
    </source>
</evidence>
<feature type="transmembrane region" description="Helical" evidence="7">
    <location>
        <begin position="12"/>
        <end position="31"/>
    </location>
</feature>
<reference evidence="9" key="1">
    <citation type="submission" date="2020-11" db="EMBL/GenBank/DDBJ databases">
        <title>Halonatronomonas betainensis gen. nov., sp. nov. a novel haloalkaliphilic representative of the family Halanaerobiacae capable of betaine degradation.</title>
        <authorList>
            <person name="Boltyanskaya Y."/>
            <person name="Kevbrin V."/>
            <person name="Detkova E."/>
            <person name="Grouzdev D.S."/>
            <person name="Koziaeva V."/>
            <person name="Zhilina T."/>
        </authorList>
    </citation>
    <scope>NUCLEOTIDE SEQUENCE</scope>
    <source>
        <strain evidence="9">Z-7014</strain>
    </source>
</reference>
<comment type="caution">
    <text evidence="9">The sequence shown here is derived from an EMBL/GenBank/DDBJ whole genome shotgun (WGS) entry which is preliminary data.</text>
</comment>
<dbReference type="InterPro" id="IPR025966">
    <property type="entry name" value="OppC_N"/>
</dbReference>
<keyword evidence="5 7" id="KW-1133">Transmembrane helix</keyword>
<feature type="domain" description="ABC transmembrane type-1" evidence="8">
    <location>
        <begin position="73"/>
        <end position="262"/>
    </location>
</feature>
<keyword evidence="6 7" id="KW-0472">Membrane</keyword>
<feature type="transmembrane region" description="Helical" evidence="7">
    <location>
        <begin position="121"/>
        <end position="146"/>
    </location>
</feature>
<evidence type="ECO:0000259" key="8">
    <source>
        <dbReference type="PROSITE" id="PS50928"/>
    </source>
</evidence>
<evidence type="ECO:0000256" key="4">
    <source>
        <dbReference type="ARBA" id="ARBA00022692"/>
    </source>
</evidence>
<keyword evidence="4 7" id="KW-0812">Transmembrane</keyword>
<dbReference type="InterPro" id="IPR050366">
    <property type="entry name" value="BP-dependent_transpt_permease"/>
</dbReference>
<feature type="transmembrane region" description="Helical" evidence="7">
    <location>
        <begin position="186"/>
        <end position="206"/>
    </location>
</feature>
<dbReference type="InterPro" id="IPR035906">
    <property type="entry name" value="MetI-like_sf"/>
</dbReference>
<protein>
    <submittedName>
        <fullName evidence="9">ABC transporter permease</fullName>
    </submittedName>
</protein>